<keyword evidence="3" id="KW-0119">Carbohydrate metabolism</keyword>
<dbReference type="PANTHER" id="PTHR48081">
    <property type="entry name" value="AB HYDROLASE SUPERFAMILY PROTEIN C4A8.06C"/>
    <property type="match status" value="1"/>
</dbReference>
<keyword evidence="3" id="KW-0326">Glycosidase</keyword>
<feature type="domain" description="BD-FAE-like" evidence="2">
    <location>
        <begin position="61"/>
        <end position="259"/>
    </location>
</feature>
<gene>
    <name evidence="3" type="ORF">DDR33_04355</name>
</gene>
<dbReference type="PANTHER" id="PTHR48081:SF6">
    <property type="entry name" value="PEPTIDASE S9 PROLYL OLIGOPEPTIDASE CATALYTIC DOMAIN-CONTAINING PROTEIN"/>
    <property type="match status" value="1"/>
</dbReference>
<dbReference type="InterPro" id="IPR050300">
    <property type="entry name" value="GDXG_lipolytic_enzyme"/>
</dbReference>
<proteinExistence type="predicted"/>
<organism evidence="3 4">
    <name type="scientific">Pararcticibacter amylolyticus</name>
    <dbReference type="NCBI Taxonomy" id="2173175"/>
    <lineage>
        <taxon>Bacteria</taxon>
        <taxon>Pseudomonadati</taxon>
        <taxon>Bacteroidota</taxon>
        <taxon>Sphingobacteriia</taxon>
        <taxon>Sphingobacteriales</taxon>
        <taxon>Sphingobacteriaceae</taxon>
        <taxon>Pararcticibacter</taxon>
    </lineage>
</organism>
<dbReference type="InterPro" id="IPR029058">
    <property type="entry name" value="AB_hydrolase_fold"/>
</dbReference>
<reference evidence="3 4" key="1">
    <citation type="submission" date="2018-04" db="EMBL/GenBank/DDBJ databases">
        <title>Pedobacter chongqingensis sp. nov., isolated from a rottenly hemp rope.</title>
        <authorList>
            <person name="Cai Y."/>
        </authorList>
    </citation>
    <scope>NUCLEOTIDE SEQUENCE [LARGE SCALE GENOMIC DNA]</scope>
    <source>
        <strain evidence="3 4">FJ4-8</strain>
    </source>
</reference>
<sequence length="307" mass="33978">MYKLALTLLFTSIVMTSYSQKQIFPLYNGSIPNSISSSEKEEKNTDQQGFIRYGKVTEPSLEVWLPPKDKATGAAVVIVPGGGYWIVSYTNEGTDIAKEFNKMGIAAFILKYRLPSDKTMKDKTIGPLQDAQQALKTVRSRAKEWSVDPGKVGIIGFSAGGHLASTAGTHFQKSYIDNNEGINLRPDFMILVYPVISLSDSLMHKGSRDNLLGPNPSQESVRFFSNELQVTPETPPTMLIHASNDKAVKVGNSIKFYECLVKNNVSAEMHIYPTGGHGFGIRPAQSPDHWTDRIEHWLKSLKILPGE</sequence>
<evidence type="ECO:0000313" key="4">
    <source>
        <dbReference type="Proteomes" id="UP000245647"/>
    </source>
</evidence>
<name>A0A2U2PLU7_9SPHI</name>
<dbReference type="Gene3D" id="3.40.50.1820">
    <property type="entry name" value="alpha/beta hydrolase"/>
    <property type="match status" value="1"/>
</dbReference>
<evidence type="ECO:0000313" key="3">
    <source>
        <dbReference type="EMBL" id="PWG82298.1"/>
    </source>
</evidence>
<dbReference type="RefSeq" id="WP_109414573.1">
    <property type="nucleotide sequence ID" value="NZ_QEAS01000002.1"/>
</dbReference>
<keyword evidence="3" id="KW-0858">Xylan degradation</keyword>
<evidence type="ECO:0000259" key="2">
    <source>
        <dbReference type="Pfam" id="PF20434"/>
    </source>
</evidence>
<keyword evidence="3" id="KW-0624">Polysaccharide degradation</keyword>
<protein>
    <submittedName>
        <fullName evidence="3">Endo-1,4-beta-xylanase</fullName>
    </submittedName>
</protein>
<feature type="non-terminal residue" evidence="3">
    <location>
        <position position="307"/>
    </location>
</feature>
<dbReference type="OrthoDB" id="9794725at2"/>
<comment type="caution">
    <text evidence="3">The sequence shown here is derived from an EMBL/GenBank/DDBJ whole genome shotgun (WGS) entry which is preliminary data.</text>
</comment>
<accession>A0A2U2PLU7</accession>
<keyword evidence="4" id="KW-1185">Reference proteome</keyword>
<dbReference type="GO" id="GO:0016798">
    <property type="term" value="F:hydrolase activity, acting on glycosyl bonds"/>
    <property type="evidence" value="ECO:0007669"/>
    <property type="project" value="UniProtKB-KW"/>
</dbReference>
<evidence type="ECO:0000256" key="1">
    <source>
        <dbReference type="ARBA" id="ARBA00022801"/>
    </source>
</evidence>
<dbReference type="GO" id="GO:0045493">
    <property type="term" value="P:xylan catabolic process"/>
    <property type="evidence" value="ECO:0007669"/>
    <property type="project" value="UniProtKB-KW"/>
</dbReference>
<dbReference type="EMBL" id="QEAS01000002">
    <property type="protein sequence ID" value="PWG82298.1"/>
    <property type="molecule type" value="Genomic_DNA"/>
</dbReference>
<dbReference type="Pfam" id="PF20434">
    <property type="entry name" value="BD-FAE"/>
    <property type="match status" value="1"/>
</dbReference>
<dbReference type="Proteomes" id="UP000245647">
    <property type="component" value="Unassembled WGS sequence"/>
</dbReference>
<dbReference type="AlphaFoldDB" id="A0A2U2PLU7"/>
<dbReference type="InterPro" id="IPR049492">
    <property type="entry name" value="BD-FAE-like_dom"/>
</dbReference>
<keyword evidence="1 3" id="KW-0378">Hydrolase</keyword>
<dbReference type="SUPFAM" id="SSF53474">
    <property type="entry name" value="alpha/beta-Hydrolases"/>
    <property type="match status" value="1"/>
</dbReference>